<dbReference type="Pfam" id="PF12874">
    <property type="entry name" value="zf-met"/>
    <property type="match status" value="1"/>
</dbReference>
<feature type="domain" description="C2H2-type" evidence="8">
    <location>
        <begin position="71"/>
        <end position="93"/>
    </location>
</feature>
<name>A7S1H2_NEMVE</name>
<evidence type="ECO:0000313" key="9">
    <source>
        <dbReference type="EMBL" id="EDO42506.1"/>
    </source>
</evidence>
<dbReference type="InParanoid" id="A7S1H2"/>
<keyword evidence="3" id="KW-0690">Ribosome biogenesis</keyword>
<dbReference type="GO" id="GO:0005737">
    <property type="term" value="C:cytoplasm"/>
    <property type="evidence" value="ECO:0007669"/>
    <property type="project" value="UniProtKB-SubCell"/>
</dbReference>
<comment type="similarity">
    <text evidence="7">Belongs to the REI1 family.</text>
</comment>
<dbReference type="OMA" id="WTQTQQQ"/>
<dbReference type="STRING" id="45351.A7S1H2"/>
<dbReference type="KEGG" id="nve:5514335"/>
<dbReference type="PROSITE" id="PS00028">
    <property type="entry name" value="ZINC_FINGER_C2H2_1"/>
    <property type="match status" value="2"/>
</dbReference>
<evidence type="ECO:0000256" key="4">
    <source>
        <dbReference type="ARBA" id="ARBA00022723"/>
    </source>
</evidence>
<accession>A7S1H2</accession>
<keyword evidence="2" id="KW-0963">Cytoplasm</keyword>
<dbReference type="HOGENOM" id="CLU_018787_0_1_1"/>
<dbReference type="AlphaFoldDB" id="A7S1H2"/>
<dbReference type="OrthoDB" id="19329at2759"/>
<dbReference type="PANTHER" id="PTHR13182">
    <property type="entry name" value="ZINC FINGER PROTEIN 622"/>
    <property type="match status" value="1"/>
</dbReference>
<dbReference type="FunFam" id="3.30.160.60:FF:002426">
    <property type="entry name" value="Unplaced genomic scaffold supercont1.20, whole genome shotgun sequence"/>
    <property type="match status" value="1"/>
</dbReference>
<dbReference type="EMBL" id="DS469564">
    <property type="protein sequence ID" value="EDO42506.1"/>
    <property type="molecule type" value="Genomic_DNA"/>
</dbReference>
<gene>
    <name evidence="9" type="ORF">NEMVEDRAFT_v1g184519</name>
</gene>
<dbReference type="PhylomeDB" id="A7S1H2"/>
<comment type="subcellular location">
    <subcellularLocation>
        <location evidence="1">Cytoplasm</location>
    </subcellularLocation>
</comment>
<evidence type="ECO:0000256" key="5">
    <source>
        <dbReference type="ARBA" id="ARBA00022737"/>
    </source>
</evidence>
<dbReference type="InterPro" id="IPR036236">
    <property type="entry name" value="Znf_C2H2_sf"/>
</dbReference>
<dbReference type="SMART" id="SM00355">
    <property type="entry name" value="ZnF_C2H2"/>
    <property type="match status" value="4"/>
</dbReference>
<organism evidence="9 10">
    <name type="scientific">Nematostella vectensis</name>
    <name type="common">Starlet sea anemone</name>
    <dbReference type="NCBI Taxonomy" id="45351"/>
    <lineage>
        <taxon>Eukaryota</taxon>
        <taxon>Metazoa</taxon>
        <taxon>Cnidaria</taxon>
        <taxon>Anthozoa</taxon>
        <taxon>Hexacorallia</taxon>
        <taxon>Actiniaria</taxon>
        <taxon>Edwardsiidae</taxon>
        <taxon>Nematostella</taxon>
    </lineage>
</organism>
<dbReference type="eggNOG" id="KOG2785">
    <property type="taxonomic scope" value="Eukaryota"/>
</dbReference>
<dbReference type="SMART" id="SM00451">
    <property type="entry name" value="ZnF_U1"/>
    <property type="match status" value="2"/>
</dbReference>
<dbReference type="SUPFAM" id="SSF57667">
    <property type="entry name" value="beta-beta-alpha zinc fingers"/>
    <property type="match status" value="2"/>
</dbReference>
<keyword evidence="10" id="KW-1185">Reference proteome</keyword>
<protein>
    <recommendedName>
        <fullName evidence="8">C2H2-type domain-containing protein</fullName>
    </recommendedName>
</protein>
<keyword evidence="4" id="KW-0479">Metal-binding</keyword>
<dbReference type="InterPro" id="IPR013087">
    <property type="entry name" value="Znf_C2H2_type"/>
</dbReference>
<evidence type="ECO:0000256" key="7">
    <source>
        <dbReference type="ARBA" id="ARBA00034126"/>
    </source>
</evidence>
<dbReference type="PANTHER" id="PTHR13182:SF8">
    <property type="entry name" value="CYTOPLASMIC 60S SUBUNIT BIOGENESIS FACTOR ZNF622"/>
    <property type="match status" value="1"/>
</dbReference>
<evidence type="ECO:0000313" key="10">
    <source>
        <dbReference type="Proteomes" id="UP000001593"/>
    </source>
</evidence>
<dbReference type="GO" id="GO:0042273">
    <property type="term" value="P:ribosomal large subunit biogenesis"/>
    <property type="evidence" value="ECO:0000318"/>
    <property type="project" value="GO_Central"/>
</dbReference>
<evidence type="ECO:0000256" key="6">
    <source>
        <dbReference type="ARBA" id="ARBA00022833"/>
    </source>
</evidence>
<dbReference type="GO" id="GO:0008270">
    <property type="term" value="F:zinc ion binding"/>
    <property type="evidence" value="ECO:0007669"/>
    <property type="project" value="InterPro"/>
</dbReference>
<evidence type="ECO:0000256" key="2">
    <source>
        <dbReference type="ARBA" id="ARBA00022490"/>
    </source>
</evidence>
<dbReference type="GO" id="GO:0003676">
    <property type="term" value="F:nucleic acid binding"/>
    <property type="evidence" value="ECO:0007669"/>
    <property type="project" value="InterPro"/>
</dbReference>
<dbReference type="InterPro" id="IPR041661">
    <property type="entry name" value="ZN622/Rei1/Reh1_Znf-C2H2"/>
</dbReference>
<sequence>MSSYTCMTCRVAFSDSDIQRQHYKTDWHRYNLKRKIAELAPVTAEVFQEKVFAQRAEVDAKEQEKNTTMRCESCCKNFSSGNAFKNHMQSKKHNEIVLRASKTSLLVRQPGNMTKKVEKIAKEDEEENMVEEDDEDGEIIEDDSLEITQCLFCPHESQTYEENLRHMSRSHSFFLPDLEYIVDLKGFLEYLGEKVGLGKVCLYCNEKGKKFHTVEAAQSHMVDKGHMKIDYEGDAALEYSDYYDFSTSYPSDNPDKEIDETASGTLSVDETTNELCLPSGARAGHRELRHYYRQNLPPEKDIHQLTKIRKSIMADYKALGWHGTIGEGAKQKIKDIHKEQRHQARHDLKLSLKANKQQKYFRPQVVF</sequence>
<dbReference type="InterPro" id="IPR003604">
    <property type="entry name" value="Matrin/U1-like-C_Znf_C2H2"/>
</dbReference>
<feature type="domain" description="C2H2-type" evidence="8">
    <location>
        <begin position="6"/>
        <end position="28"/>
    </location>
</feature>
<dbReference type="Proteomes" id="UP000001593">
    <property type="component" value="Unassembled WGS sequence"/>
</dbReference>
<dbReference type="GO" id="GO:0030687">
    <property type="term" value="C:preribosome, large subunit precursor"/>
    <property type="evidence" value="ECO:0000318"/>
    <property type="project" value="GO_Central"/>
</dbReference>
<keyword evidence="6" id="KW-0862">Zinc</keyword>
<dbReference type="InterPro" id="IPR040025">
    <property type="entry name" value="Znf622/Rei1/Reh1"/>
</dbReference>
<proteinExistence type="inferred from homology"/>
<evidence type="ECO:0000256" key="3">
    <source>
        <dbReference type="ARBA" id="ARBA00022517"/>
    </source>
</evidence>
<dbReference type="Pfam" id="PF12756">
    <property type="entry name" value="zf-C2H2_2"/>
    <property type="match status" value="1"/>
</dbReference>
<evidence type="ECO:0000259" key="8">
    <source>
        <dbReference type="PROSITE" id="PS00028"/>
    </source>
</evidence>
<evidence type="ECO:0000256" key="1">
    <source>
        <dbReference type="ARBA" id="ARBA00004496"/>
    </source>
</evidence>
<reference evidence="9 10" key="1">
    <citation type="journal article" date="2007" name="Science">
        <title>Sea anemone genome reveals ancestral eumetazoan gene repertoire and genomic organization.</title>
        <authorList>
            <person name="Putnam N.H."/>
            <person name="Srivastava M."/>
            <person name="Hellsten U."/>
            <person name="Dirks B."/>
            <person name="Chapman J."/>
            <person name="Salamov A."/>
            <person name="Terry A."/>
            <person name="Shapiro H."/>
            <person name="Lindquist E."/>
            <person name="Kapitonov V.V."/>
            <person name="Jurka J."/>
            <person name="Genikhovich G."/>
            <person name="Grigoriev I.V."/>
            <person name="Lucas S.M."/>
            <person name="Steele R.E."/>
            <person name="Finnerty J.R."/>
            <person name="Technau U."/>
            <person name="Martindale M.Q."/>
            <person name="Rokhsar D.S."/>
        </authorList>
    </citation>
    <scope>NUCLEOTIDE SEQUENCE [LARGE SCALE GENOMIC DNA]</scope>
    <source>
        <strain evidence="10">CH2 X CH6</strain>
    </source>
</reference>
<keyword evidence="5" id="KW-0677">Repeat</keyword>
<dbReference type="FunCoup" id="A7S1H2">
    <property type="interactions" value="352"/>
</dbReference>
<dbReference type="Gene3D" id="3.30.160.60">
    <property type="entry name" value="Classic Zinc Finger"/>
    <property type="match status" value="1"/>
</dbReference>